<dbReference type="Gene3D" id="3.40.190.150">
    <property type="entry name" value="Bordetella uptake gene, domain 1"/>
    <property type="match status" value="1"/>
</dbReference>
<dbReference type="CDD" id="cd07012">
    <property type="entry name" value="PBP2_Bug_TTT"/>
    <property type="match status" value="1"/>
</dbReference>
<evidence type="ECO:0000256" key="1">
    <source>
        <dbReference type="ARBA" id="ARBA00006987"/>
    </source>
</evidence>
<dbReference type="SUPFAM" id="SSF53850">
    <property type="entry name" value="Periplasmic binding protein-like II"/>
    <property type="match status" value="1"/>
</dbReference>
<proteinExistence type="inferred from homology"/>
<gene>
    <name evidence="2" type="ORF">GCM10023165_50360</name>
</gene>
<comment type="similarity">
    <text evidence="1">Belongs to the UPF0065 (bug) family.</text>
</comment>
<sequence>MIEARRHLLKVAGAAFLGTMGSMMSAAWSQSRYPSKVIKTVVPFPPGTSPDAIARVWAHAMGRHLGGTIIIDNRPGATSVIGTQAVATAPADGYTLLYTVQNTFSINPFVFPSLPYKPSDFVPVSQICGVPMVLITGAGSGINSFQEMVQRARKRPESMNFASLGIGQSTHVAMVRLMRSIGIEMTHVPYKDGGVGDVMGGAVDVSFESSTVALPLIQAGKLRALAVSSATRLELLPEVYTLPELVPNFAAADSWQGLFVRNGTPSDVVATLVAASQSVTGSEEFQRRLRESSLIPVGNTPAEFAKVLEQESRAFQQLVRENNIRVQ</sequence>
<protein>
    <submittedName>
        <fullName evidence="2">Tripartite tricarboxylate transporter substrate binding protein</fullName>
    </submittedName>
</protein>
<dbReference type="Gene3D" id="3.40.190.10">
    <property type="entry name" value="Periplasmic binding protein-like II"/>
    <property type="match status" value="1"/>
</dbReference>
<keyword evidence="3" id="KW-1185">Reference proteome</keyword>
<name>A0ABP8IE68_9BURK</name>
<dbReference type="InterPro" id="IPR005064">
    <property type="entry name" value="BUG"/>
</dbReference>
<dbReference type="EMBL" id="BAABGJ010000081">
    <property type="protein sequence ID" value="GAA4356950.1"/>
    <property type="molecule type" value="Genomic_DNA"/>
</dbReference>
<comment type="caution">
    <text evidence="2">The sequence shown here is derived from an EMBL/GenBank/DDBJ whole genome shotgun (WGS) entry which is preliminary data.</text>
</comment>
<organism evidence="2 3">
    <name type="scientific">Variovorax defluvii</name>
    <dbReference type="NCBI Taxonomy" id="913761"/>
    <lineage>
        <taxon>Bacteria</taxon>
        <taxon>Pseudomonadati</taxon>
        <taxon>Pseudomonadota</taxon>
        <taxon>Betaproteobacteria</taxon>
        <taxon>Burkholderiales</taxon>
        <taxon>Comamonadaceae</taxon>
        <taxon>Variovorax</taxon>
    </lineage>
</organism>
<dbReference type="PANTHER" id="PTHR42928">
    <property type="entry name" value="TRICARBOXYLATE-BINDING PROTEIN"/>
    <property type="match status" value="1"/>
</dbReference>
<dbReference type="PIRSF" id="PIRSF017082">
    <property type="entry name" value="YflP"/>
    <property type="match status" value="1"/>
</dbReference>
<dbReference type="Pfam" id="PF03401">
    <property type="entry name" value="TctC"/>
    <property type="match status" value="1"/>
</dbReference>
<dbReference type="InterPro" id="IPR042100">
    <property type="entry name" value="Bug_dom1"/>
</dbReference>
<dbReference type="Proteomes" id="UP001500975">
    <property type="component" value="Unassembled WGS sequence"/>
</dbReference>
<evidence type="ECO:0000313" key="3">
    <source>
        <dbReference type="Proteomes" id="UP001500975"/>
    </source>
</evidence>
<accession>A0ABP8IE68</accession>
<reference evidence="3" key="1">
    <citation type="journal article" date="2019" name="Int. J. Syst. Evol. Microbiol.">
        <title>The Global Catalogue of Microorganisms (GCM) 10K type strain sequencing project: providing services to taxonomists for standard genome sequencing and annotation.</title>
        <authorList>
            <consortium name="The Broad Institute Genomics Platform"/>
            <consortium name="The Broad Institute Genome Sequencing Center for Infectious Disease"/>
            <person name="Wu L."/>
            <person name="Ma J."/>
        </authorList>
    </citation>
    <scope>NUCLEOTIDE SEQUENCE [LARGE SCALE GENOMIC DNA]</scope>
    <source>
        <strain evidence="3">JCM 17804</strain>
    </source>
</reference>
<evidence type="ECO:0000313" key="2">
    <source>
        <dbReference type="EMBL" id="GAA4356950.1"/>
    </source>
</evidence>
<dbReference type="PANTHER" id="PTHR42928:SF5">
    <property type="entry name" value="BLR1237 PROTEIN"/>
    <property type="match status" value="1"/>
</dbReference>
<dbReference type="RefSeq" id="WP_345541454.1">
    <property type="nucleotide sequence ID" value="NZ_BAABGJ010000081.1"/>
</dbReference>